<keyword evidence="2" id="KW-0444">Lipid biosynthesis</keyword>
<dbReference type="InterPro" id="IPR050324">
    <property type="entry name" value="CDP-alcohol_PTase-I"/>
</dbReference>
<comment type="subcellular location">
    <subcellularLocation>
        <location evidence="1">Membrane</location>
        <topology evidence="1">Multi-pass membrane protein</topology>
    </subcellularLocation>
</comment>
<dbReference type="AlphaFoldDB" id="A0A381R998"/>
<keyword evidence="9" id="KW-1208">Phospholipid metabolism</keyword>
<dbReference type="GO" id="GO:0016020">
    <property type="term" value="C:membrane"/>
    <property type="evidence" value="ECO:0007669"/>
    <property type="project" value="UniProtKB-SubCell"/>
</dbReference>
<evidence type="ECO:0000256" key="10">
    <source>
        <dbReference type="SAM" id="MobiDB-lite"/>
    </source>
</evidence>
<dbReference type="InterPro" id="IPR043130">
    <property type="entry name" value="CDP-OH_PTrfase_TM_dom"/>
</dbReference>
<name>A0A381R998_9ZZZZ</name>
<feature type="transmembrane region" description="Helical" evidence="11">
    <location>
        <begin position="70"/>
        <end position="88"/>
    </location>
</feature>
<dbReference type="PANTHER" id="PTHR14269:SF61">
    <property type="entry name" value="CDP-DIACYLGLYCEROL--SERINE O-PHOSPHATIDYLTRANSFERASE"/>
    <property type="match status" value="1"/>
</dbReference>
<dbReference type="InterPro" id="IPR048254">
    <property type="entry name" value="CDP_ALCOHOL_P_TRANSF_CS"/>
</dbReference>
<dbReference type="Gene3D" id="1.20.120.1760">
    <property type="match status" value="1"/>
</dbReference>
<proteinExistence type="predicted"/>
<feature type="transmembrane region" description="Helical" evidence="11">
    <location>
        <begin position="100"/>
        <end position="117"/>
    </location>
</feature>
<evidence type="ECO:0000256" key="9">
    <source>
        <dbReference type="ARBA" id="ARBA00023264"/>
    </source>
</evidence>
<dbReference type="InterPro" id="IPR000462">
    <property type="entry name" value="CDP-OH_P_trans"/>
</dbReference>
<evidence type="ECO:0000256" key="11">
    <source>
        <dbReference type="SAM" id="Phobius"/>
    </source>
</evidence>
<evidence type="ECO:0000256" key="5">
    <source>
        <dbReference type="ARBA" id="ARBA00022989"/>
    </source>
</evidence>
<evidence type="ECO:0000256" key="2">
    <source>
        <dbReference type="ARBA" id="ARBA00022516"/>
    </source>
</evidence>
<reference evidence="12" key="1">
    <citation type="submission" date="2018-05" db="EMBL/GenBank/DDBJ databases">
        <authorList>
            <person name="Lanie J.A."/>
            <person name="Ng W.-L."/>
            <person name="Kazmierczak K.M."/>
            <person name="Andrzejewski T.M."/>
            <person name="Davidsen T.M."/>
            <person name="Wayne K.J."/>
            <person name="Tettelin H."/>
            <person name="Glass J.I."/>
            <person name="Rusch D."/>
            <person name="Podicherti R."/>
            <person name="Tsui H.-C.T."/>
            <person name="Winkler M.E."/>
        </authorList>
    </citation>
    <scope>NUCLEOTIDE SEQUENCE</scope>
</reference>
<feature type="transmembrane region" description="Helical" evidence="11">
    <location>
        <begin position="137"/>
        <end position="156"/>
    </location>
</feature>
<organism evidence="12">
    <name type="scientific">marine metagenome</name>
    <dbReference type="NCBI Taxonomy" id="408172"/>
    <lineage>
        <taxon>unclassified sequences</taxon>
        <taxon>metagenomes</taxon>
        <taxon>ecological metagenomes</taxon>
    </lineage>
</organism>
<keyword evidence="5 11" id="KW-1133">Transmembrane helix</keyword>
<keyword evidence="8" id="KW-0594">Phospholipid biosynthesis</keyword>
<dbReference type="GO" id="GO:0016780">
    <property type="term" value="F:phosphotransferase activity, for other substituted phosphate groups"/>
    <property type="evidence" value="ECO:0007669"/>
    <property type="project" value="InterPro"/>
</dbReference>
<keyword evidence="6" id="KW-0443">Lipid metabolism</keyword>
<keyword evidence="4 11" id="KW-0812">Transmembrane</keyword>
<keyword evidence="3" id="KW-0808">Transferase</keyword>
<dbReference type="PROSITE" id="PS00379">
    <property type="entry name" value="CDP_ALCOHOL_P_TRANSF"/>
    <property type="match status" value="1"/>
</dbReference>
<sequence length="263" mass="28870">MVSVARGDLISAGWFVIYAGILDTLDGKIARFTHTGTRFGAELDSLVDAISFGVAPSFIMFELFFADAQWSWTLSFVFVTATVVRLARFNLEEGGQAKKYFHGLPAPAAGMTLAAYYPFSQTPIFAEHLSAYPWEQIAPVGTVILSILMVSSVPYDKLPKIGFNTPRGIVNSIFVSTCLLAAVLQPRYYFFTALLLYIIWGLLRSILSGRLEGTPAGDILLDEDEDEVNGYGEIRVVDYRHLGPRGPTDPQLSNADSAREDPA</sequence>
<evidence type="ECO:0000313" key="12">
    <source>
        <dbReference type="EMBL" id="SUZ87498.1"/>
    </source>
</evidence>
<dbReference type="Pfam" id="PF01066">
    <property type="entry name" value="CDP-OH_P_transf"/>
    <property type="match status" value="1"/>
</dbReference>
<dbReference type="PANTHER" id="PTHR14269">
    <property type="entry name" value="CDP-DIACYLGLYCEROL--GLYCEROL-3-PHOSPHATE 3-PHOSPHATIDYLTRANSFERASE-RELATED"/>
    <property type="match status" value="1"/>
</dbReference>
<keyword evidence="7 11" id="KW-0472">Membrane</keyword>
<evidence type="ECO:0000256" key="4">
    <source>
        <dbReference type="ARBA" id="ARBA00022692"/>
    </source>
</evidence>
<dbReference type="GO" id="GO:0008654">
    <property type="term" value="P:phospholipid biosynthetic process"/>
    <property type="evidence" value="ECO:0007669"/>
    <property type="project" value="UniProtKB-KW"/>
</dbReference>
<evidence type="ECO:0000256" key="3">
    <source>
        <dbReference type="ARBA" id="ARBA00022679"/>
    </source>
</evidence>
<evidence type="ECO:0000256" key="7">
    <source>
        <dbReference type="ARBA" id="ARBA00023136"/>
    </source>
</evidence>
<evidence type="ECO:0000256" key="6">
    <source>
        <dbReference type="ARBA" id="ARBA00023098"/>
    </source>
</evidence>
<evidence type="ECO:0000256" key="1">
    <source>
        <dbReference type="ARBA" id="ARBA00004141"/>
    </source>
</evidence>
<feature type="transmembrane region" description="Helical" evidence="11">
    <location>
        <begin position="190"/>
        <end position="207"/>
    </location>
</feature>
<gene>
    <name evidence="12" type="ORF">METZ01_LOCUS40352</name>
</gene>
<dbReference type="EMBL" id="UINC01001727">
    <property type="protein sequence ID" value="SUZ87498.1"/>
    <property type="molecule type" value="Genomic_DNA"/>
</dbReference>
<evidence type="ECO:0008006" key="13">
    <source>
        <dbReference type="Google" id="ProtNLM"/>
    </source>
</evidence>
<feature type="region of interest" description="Disordered" evidence="10">
    <location>
        <begin position="240"/>
        <end position="263"/>
    </location>
</feature>
<accession>A0A381R998</accession>
<evidence type="ECO:0000256" key="8">
    <source>
        <dbReference type="ARBA" id="ARBA00023209"/>
    </source>
</evidence>
<feature type="transmembrane region" description="Helical" evidence="11">
    <location>
        <begin position="168"/>
        <end position="184"/>
    </location>
</feature>
<protein>
    <recommendedName>
        <fullName evidence="13">CDP-diacylglycerol--serine O-phosphatidyltransferase</fullName>
    </recommendedName>
</protein>